<feature type="transmembrane region" description="Helical" evidence="1">
    <location>
        <begin position="213"/>
        <end position="235"/>
    </location>
</feature>
<keyword evidence="1" id="KW-0472">Membrane</keyword>
<feature type="transmembrane region" description="Helical" evidence="1">
    <location>
        <begin position="247"/>
        <end position="264"/>
    </location>
</feature>
<dbReference type="Gene3D" id="1.20.1250.20">
    <property type="entry name" value="MFS general substrate transporter like domains"/>
    <property type="match status" value="2"/>
</dbReference>
<feature type="transmembrane region" description="Helical" evidence="1">
    <location>
        <begin position="364"/>
        <end position="381"/>
    </location>
</feature>
<feature type="transmembrane region" description="Helical" evidence="1">
    <location>
        <begin position="276"/>
        <end position="293"/>
    </location>
</feature>
<feature type="transmembrane region" description="Helical" evidence="1">
    <location>
        <begin position="77"/>
        <end position="96"/>
    </location>
</feature>
<feature type="transmembrane region" description="Helical" evidence="1">
    <location>
        <begin position="333"/>
        <end position="352"/>
    </location>
</feature>
<name>A0A0F9WJ11_9ZZZZ</name>
<dbReference type="Pfam" id="PF06779">
    <property type="entry name" value="MFS_4"/>
    <property type="match status" value="1"/>
</dbReference>
<keyword evidence="1" id="KW-0812">Transmembrane</keyword>
<feature type="transmembrane region" description="Helical" evidence="1">
    <location>
        <begin position="299"/>
        <end position="321"/>
    </location>
</feature>
<dbReference type="AlphaFoldDB" id="A0A0F9WJ11"/>
<sequence length="391" mass="42159">MQKRQPAPSTAVGAAACLLLVVHGLGRFIYTPLLPLLVGDGQLSMVQAADLASWNYVGYLLGALVAIRWHNPQQLRIAIPAALTLHCLTLLCLTQSNQFNSLLGLRLANGLSNGMIFVMVPSLLMEWLAARQRIALSGLAYLGVGGGLVISGLLANPPILDLHAAQRWWPAALLSLPLAIWGAWVLSSLELAPEHQHTKTARRALLDRHSRPLFLAYAGAGLGYILPMTFLPMIASLQLGNQHPMVSQSWLILACATLPSAWVWNKLGQRMGDRNALIANYAIQSASVFAALLLPSGIGLPLCALLMGSSFLGAVLLTQRLGRALQPNQGPRLSAALIALYGLTQLLAPWMARLWLDQGGQLPDTLWLGAGALVWSLIWMFKVREPAQSTN</sequence>
<keyword evidence="1" id="KW-1133">Transmembrane helix</keyword>
<evidence type="ECO:0000313" key="2">
    <source>
        <dbReference type="EMBL" id="KKN78418.1"/>
    </source>
</evidence>
<dbReference type="GO" id="GO:0005886">
    <property type="term" value="C:plasma membrane"/>
    <property type="evidence" value="ECO:0007669"/>
    <property type="project" value="TreeGrafter"/>
</dbReference>
<accession>A0A0F9WJ11</accession>
<reference evidence="2" key="1">
    <citation type="journal article" date="2015" name="Nature">
        <title>Complex archaea that bridge the gap between prokaryotes and eukaryotes.</title>
        <authorList>
            <person name="Spang A."/>
            <person name="Saw J.H."/>
            <person name="Jorgensen S.L."/>
            <person name="Zaremba-Niedzwiedzka K."/>
            <person name="Martijn J."/>
            <person name="Lind A.E."/>
            <person name="van Eijk R."/>
            <person name="Schleper C."/>
            <person name="Guy L."/>
            <person name="Ettema T.J."/>
        </authorList>
    </citation>
    <scope>NUCLEOTIDE SEQUENCE</scope>
</reference>
<feature type="transmembrane region" description="Helical" evidence="1">
    <location>
        <begin position="136"/>
        <end position="156"/>
    </location>
</feature>
<proteinExistence type="predicted"/>
<dbReference type="InterPro" id="IPR036259">
    <property type="entry name" value="MFS_trans_sf"/>
</dbReference>
<organism evidence="2">
    <name type="scientific">marine sediment metagenome</name>
    <dbReference type="NCBI Taxonomy" id="412755"/>
    <lineage>
        <taxon>unclassified sequences</taxon>
        <taxon>metagenomes</taxon>
        <taxon>ecological metagenomes</taxon>
    </lineage>
</organism>
<feature type="transmembrane region" description="Helical" evidence="1">
    <location>
        <begin position="168"/>
        <end position="192"/>
    </location>
</feature>
<dbReference type="PROSITE" id="PS51257">
    <property type="entry name" value="PROKAR_LIPOPROTEIN"/>
    <property type="match status" value="1"/>
</dbReference>
<comment type="caution">
    <text evidence="2">The sequence shown here is derived from an EMBL/GenBank/DDBJ whole genome shotgun (WGS) entry which is preliminary data.</text>
</comment>
<dbReference type="SUPFAM" id="SSF103473">
    <property type="entry name" value="MFS general substrate transporter"/>
    <property type="match status" value="1"/>
</dbReference>
<dbReference type="EMBL" id="LAZR01000263">
    <property type="protein sequence ID" value="KKN78418.1"/>
    <property type="molecule type" value="Genomic_DNA"/>
</dbReference>
<feature type="transmembrane region" description="Helical" evidence="1">
    <location>
        <begin position="51"/>
        <end position="70"/>
    </location>
</feature>
<feature type="transmembrane region" description="Helical" evidence="1">
    <location>
        <begin position="102"/>
        <end position="124"/>
    </location>
</feature>
<dbReference type="PANTHER" id="PTHR23537">
    <property type="match status" value="1"/>
</dbReference>
<gene>
    <name evidence="2" type="ORF">LCGC14_0350660</name>
</gene>
<protein>
    <submittedName>
        <fullName evidence="2">Uncharacterized protein</fullName>
    </submittedName>
</protein>
<dbReference type="InterPro" id="IPR010645">
    <property type="entry name" value="MFS_4"/>
</dbReference>
<evidence type="ECO:0000256" key="1">
    <source>
        <dbReference type="SAM" id="Phobius"/>
    </source>
</evidence>
<dbReference type="PANTHER" id="PTHR23537:SF1">
    <property type="entry name" value="SUGAR TRANSPORTER"/>
    <property type="match status" value="1"/>
</dbReference>